<comment type="caution">
    <text evidence="3">The sequence shown here is derived from an EMBL/GenBank/DDBJ whole genome shotgun (WGS) entry which is preliminary data.</text>
</comment>
<organism evidence="3 4">
    <name type="scientific">Paenibacillus albilobatus</name>
    <dbReference type="NCBI Taxonomy" id="2716884"/>
    <lineage>
        <taxon>Bacteria</taxon>
        <taxon>Bacillati</taxon>
        <taxon>Bacillota</taxon>
        <taxon>Bacilli</taxon>
        <taxon>Bacillales</taxon>
        <taxon>Paenibacillaceae</taxon>
        <taxon>Paenibacillus</taxon>
    </lineage>
</organism>
<name>A0A919XK24_9BACL</name>
<dbReference type="Proteomes" id="UP000679779">
    <property type="component" value="Unassembled WGS sequence"/>
</dbReference>
<reference evidence="3" key="1">
    <citation type="submission" date="2021-03" db="EMBL/GenBank/DDBJ databases">
        <title>Antimicrobial resistance genes in bacteria isolated from Japanese honey, and their potential for conferring macrolide and lincosamide resistance in the American foulbrood pathogen Paenibacillus larvae.</title>
        <authorList>
            <person name="Okamoto M."/>
            <person name="Kumagai M."/>
            <person name="Kanamori H."/>
            <person name="Takamatsu D."/>
        </authorList>
    </citation>
    <scope>NUCLEOTIDE SEQUENCE</scope>
    <source>
        <strain evidence="3">J2TS6</strain>
    </source>
</reference>
<dbReference type="PANTHER" id="PTHR46797">
    <property type="entry name" value="HTH-TYPE TRANSCRIPTIONAL REGULATOR"/>
    <property type="match status" value="1"/>
</dbReference>
<gene>
    <name evidence="3" type="ORF">J2TS6_43500</name>
</gene>
<sequence length="84" mass="9367">MELNERIKFVRQSKGVTQTFVASESGMTVSNYNMKENGKRTISAKELEAIAKALGEPVAIFFDENIHEKLNCVTETTSTQRGVI</sequence>
<dbReference type="Gene3D" id="1.10.260.40">
    <property type="entry name" value="lambda repressor-like DNA-binding domains"/>
    <property type="match status" value="1"/>
</dbReference>
<dbReference type="PANTHER" id="PTHR46797:SF1">
    <property type="entry name" value="METHYLPHOSPHONATE SYNTHASE"/>
    <property type="match status" value="1"/>
</dbReference>
<dbReference type="CDD" id="cd00093">
    <property type="entry name" value="HTH_XRE"/>
    <property type="match status" value="1"/>
</dbReference>
<dbReference type="EMBL" id="BORQ01000005">
    <property type="protein sequence ID" value="GIO33209.1"/>
    <property type="molecule type" value="Genomic_DNA"/>
</dbReference>
<dbReference type="GO" id="GO:0003700">
    <property type="term" value="F:DNA-binding transcription factor activity"/>
    <property type="evidence" value="ECO:0007669"/>
    <property type="project" value="TreeGrafter"/>
</dbReference>
<keyword evidence="1" id="KW-0238">DNA-binding</keyword>
<evidence type="ECO:0000259" key="2">
    <source>
        <dbReference type="PROSITE" id="PS50943"/>
    </source>
</evidence>
<dbReference type="InterPro" id="IPR001387">
    <property type="entry name" value="Cro/C1-type_HTH"/>
</dbReference>
<dbReference type="SUPFAM" id="SSF47413">
    <property type="entry name" value="lambda repressor-like DNA-binding domains"/>
    <property type="match status" value="1"/>
</dbReference>
<evidence type="ECO:0000313" key="3">
    <source>
        <dbReference type="EMBL" id="GIO33209.1"/>
    </source>
</evidence>
<dbReference type="Pfam" id="PF01381">
    <property type="entry name" value="HTH_3"/>
    <property type="match status" value="1"/>
</dbReference>
<proteinExistence type="predicted"/>
<dbReference type="GO" id="GO:0005829">
    <property type="term" value="C:cytosol"/>
    <property type="evidence" value="ECO:0007669"/>
    <property type="project" value="TreeGrafter"/>
</dbReference>
<dbReference type="RefSeq" id="WP_212958351.1">
    <property type="nucleotide sequence ID" value="NZ_BORQ01000005.1"/>
</dbReference>
<dbReference type="InterPro" id="IPR010982">
    <property type="entry name" value="Lambda_DNA-bd_dom_sf"/>
</dbReference>
<evidence type="ECO:0000256" key="1">
    <source>
        <dbReference type="ARBA" id="ARBA00023125"/>
    </source>
</evidence>
<keyword evidence="4" id="KW-1185">Reference proteome</keyword>
<dbReference type="SMART" id="SM00530">
    <property type="entry name" value="HTH_XRE"/>
    <property type="match status" value="1"/>
</dbReference>
<dbReference type="PROSITE" id="PS50943">
    <property type="entry name" value="HTH_CROC1"/>
    <property type="match status" value="1"/>
</dbReference>
<accession>A0A919XK24</accession>
<feature type="domain" description="HTH cro/C1-type" evidence="2">
    <location>
        <begin position="7"/>
        <end position="61"/>
    </location>
</feature>
<protein>
    <recommendedName>
        <fullName evidence="2">HTH cro/C1-type domain-containing protein</fullName>
    </recommendedName>
</protein>
<dbReference type="AlphaFoldDB" id="A0A919XK24"/>
<dbReference type="GO" id="GO:0003677">
    <property type="term" value="F:DNA binding"/>
    <property type="evidence" value="ECO:0007669"/>
    <property type="project" value="UniProtKB-KW"/>
</dbReference>
<evidence type="ECO:0000313" key="4">
    <source>
        <dbReference type="Proteomes" id="UP000679779"/>
    </source>
</evidence>
<dbReference type="InterPro" id="IPR050807">
    <property type="entry name" value="TransReg_Diox_bact_type"/>
</dbReference>